<protein>
    <submittedName>
        <fullName evidence="4">Phosphoglycerate dehydrogenase</fullName>
    </submittedName>
</protein>
<dbReference type="GO" id="GO:0016491">
    <property type="term" value="F:oxidoreductase activity"/>
    <property type="evidence" value="ECO:0007669"/>
    <property type="project" value="UniProtKB-KW"/>
</dbReference>
<comment type="caution">
    <text evidence="4">The sequence shown here is derived from an EMBL/GenBank/DDBJ whole genome shotgun (WGS) entry which is preliminary data.</text>
</comment>
<dbReference type="InterPro" id="IPR036291">
    <property type="entry name" value="NAD(P)-bd_dom_sf"/>
</dbReference>
<dbReference type="AlphaFoldDB" id="A0A9W6NVS0"/>
<dbReference type="InterPro" id="IPR006140">
    <property type="entry name" value="D-isomer_DH_NAD-bd"/>
</dbReference>
<organism evidence="4 5">
    <name type="scientific">Pseudonocardia halophobica</name>
    <dbReference type="NCBI Taxonomy" id="29401"/>
    <lineage>
        <taxon>Bacteria</taxon>
        <taxon>Bacillati</taxon>
        <taxon>Actinomycetota</taxon>
        <taxon>Actinomycetes</taxon>
        <taxon>Pseudonocardiales</taxon>
        <taxon>Pseudonocardiaceae</taxon>
        <taxon>Pseudonocardia</taxon>
    </lineage>
</organism>
<evidence type="ECO:0000256" key="1">
    <source>
        <dbReference type="ARBA" id="ARBA00023002"/>
    </source>
</evidence>
<dbReference type="GO" id="GO:0051287">
    <property type="term" value="F:NAD binding"/>
    <property type="evidence" value="ECO:0007669"/>
    <property type="project" value="InterPro"/>
</dbReference>
<keyword evidence="5" id="KW-1185">Reference proteome</keyword>
<dbReference type="RefSeq" id="WP_037044863.1">
    <property type="nucleotide sequence ID" value="NZ_BAAAUZ010000079.1"/>
</dbReference>
<dbReference type="CDD" id="cd12166">
    <property type="entry name" value="2-Hacid_dh_7"/>
    <property type="match status" value="1"/>
</dbReference>
<evidence type="ECO:0000313" key="4">
    <source>
        <dbReference type="EMBL" id="GLL10903.1"/>
    </source>
</evidence>
<dbReference type="Gene3D" id="3.40.50.720">
    <property type="entry name" value="NAD(P)-binding Rossmann-like Domain"/>
    <property type="match status" value="2"/>
</dbReference>
<reference evidence="4" key="1">
    <citation type="journal article" date="2014" name="Int. J. Syst. Evol. Microbiol.">
        <title>Complete genome sequence of Corynebacterium casei LMG S-19264T (=DSM 44701T), isolated from a smear-ripened cheese.</title>
        <authorList>
            <consortium name="US DOE Joint Genome Institute (JGI-PGF)"/>
            <person name="Walter F."/>
            <person name="Albersmeier A."/>
            <person name="Kalinowski J."/>
            <person name="Ruckert C."/>
        </authorList>
    </citation>
    <scope>NUCLEOTIDE SEQUENCE</scope>
    <source>
        <strain evidence="4">VKM Ac-1069</strain>
    </source>
</reference>
<keyword evidence="1" id="KW-0560">Oxidoreductase</keyword>
<accession>A0A9W6NVS0</accession>
<dbReference type="SUPFAM" id="SSF51735">
    <property type="entry name" value="NAD(P)-binding Rossmann-fold domains"/>
    <property type="match status" value="1"/>
</dbReference>
<dbReference type="PANTHER" id="PTHR43333:SF1">
    <property type="entry name" value="D-ISOMER SPECIFIC 2-HYDROXYACID DEHYDROGENASE NAD-BINDING DOMAIN-CONTAINING PROTEIN"/>
    <property type="match status" value="1"/>
</dbReference>
<feature type="domain" description="D-isomer specific 2-hydroxyacid dehydrogenase NAD-binding" evidence="3">
    <location>
        <begin position="102"/>
        <end position="268"/>
    </location>
</feature>
<dbReference type="Proteomes" id="UP001143463">
    <property type="component" value="Unassembled WGS sequence"/>
</dbReference>
<keyword evidence="2" id="KW-0520">NAD</keyword>
<dbReference type="Pfam" id="PF02826">
    <property type="entry name" value="2-Hacid_dh_C"/>
    <property type="match status" value="1"/>
</dbReference>
<name>A0A9W6NVS0_9PSEU</name>
<sequence length="303" mass="32382">MTVVLVPHPRGADALADLPNLRPLVYDPAKPLPAGAEEAEVLVPPFLATGRVVELAEQLPNLKLVQLLTAGAEAWIGKLRDGVLLSDGKGAHGGATAEWVVAVLLAVYRELPGFVQAQERGEWTQHITDELGGKRVLIVGAGDVAENLVRRLAPFEVTITLVGRRKREGVHGIDEVHDLLPQHDVCVVIVPLTDETRGLIDKDFLAAMPDGAVLVNGARGPVADTDALLAELRSGRLRAALDVTDPEPLPAGHPLWEAPGLLLTPHVGGSVPAAMSRAFRVMREQLGYFARGEEPPNVVRNGY</sequence>
<proteinExistence type="predicted"/>
<reference evidence="4" key="2">
    <citation type="submission" date="2023-01" db="EMBL/GenBank/DDBJ databases">
        <authorList>
            <person name="Sun Q."/>
            <person name="Evtushenko L."/>
        </authorList>
    </citation>
    <scope>NUCLEOTIDE SEQUENCE</scope>
    <source>
        <strain evidence="4">VKM Ac-1069</strain>
    </source>
</reference>
<evidence type="ECO:0000256" key="2">
    <source>
        <dbReference type="ARBA" id="ARBA00023027"/>
    </source>
</evidence>
<evidence type="ECO:0000313" key="5">
    <source>
        <dbReference type="Proteomes" id="UP001143463"/>
    </source>
</evidence>
<dbReference type="PANTHER" id="PTHR43333">
    <property type="entry name" value="2-HACID_DH_C DOMAIN-CONTAINING PROTEIN"/>
    <property type="match status" value="1"/>
</dbReference>
<evidence type="ECO:0000259" key="3">
    <source>
        <dbReference type="Pfam" id="PF02826"/>
    </source>
</evidence>
<gene>
    <name evidence="4" type="primary">serA_1</name>
    <name evidence="4" type="ORF">GCM10017577_20440</name>
</gene>
<dbReference type="EMBL" id="BSFQ01000006">
    <property type="protein sequence ID" value="GLL10903.1"/>
    <property type="molecule type" value="Genomic_DNA"/>
</dbReference>